<gene>
    <name evidence="10" type="ORF">EXIGLDRAFT_619898</name>
</gene>
<dbReference type="GO" id="GO:0008270">
    <property type="term" value="F:zinc ion binding"/>
    <property type="evidence" value="ECO:0007669"/>
    <property type="project" value="UniProtKB-KW"/>
</dbReference>
<dbReference type="SUPFAM" id="SSF57667">
    <property type="entry name" value="beta-beta-alpha zinc fingers"/>
    <property type="match status" value="1"/>
</dbReference>
<keyword evidence="4 8" id="KW-0863">Zinc-finger</keyword>
<dbReference type="GO" id="GO:0005667">
    <property type="term" value="C:transcription regulator complex"/>
    <property type="evidence" value="ECO:0007669"/>
    <property type="project" value="TreeGrafter"/>
</dbReference>
<dbReference type="OrthoDB" id="6077919at2759"/>
<evidence type="ECO:0000259" key="9">
    <source>
        <dbReference type="PROSITE" id="PS50157"/>
    </source>
</evidence>
<evidence type="ECO:0000256" key="2">
    <source>
        <dbReference type="ARBA" id="ARBA00022723"/>
    </source>
</evidence>
<keyword evidence="6" id="KW-0238">DNA-binding</keyword>
<feature type="domain" description="C2H2-type" evidence="9">
    <location>
        <begin position="30"/>
        <end position="60"/>
    </location>
</feature>
<evidence type="ECO:0000256" key="1">
    <source>
        <dbReference type="ARBA" id="ARBA00004123"/>
    </source>
</evidence>
<evidence type="ECO:0000256" key="8">
    <source>
        <dbReference type="PROSITE-ProRule" id="PRU00042"/>
    </source>
</evidence>
<dbReference type="AlphaFoldDB" id="A0A165EZL0"/>
<dbReference type="PROSITE" id="PS50157">
    <property type="entry name" value="ZINC_FINGER_C2H2_2"/>
    <property type="match status" value="2"/>
</dbReference>
<dbReference type="FunFam" id="3.30.160.60:FF:002343">
    <property type="entry name" value="Zinc finger protein 33A"/>
    <property type="match status" value="1"/>
</dbReference>
<evidence type="ECO:0000313" key="10">
    <source>
        <dbReference type="EMBL" id="KZV88060.1"/>
    </source>
</evidence>
<reference evidence="10 11" key="1">
    <citation type="journal article" date="2016" name="Mol. Biol. Evol.">
        <title>Comparative Genomics of Early-Diverging Mushroom-Forming Fungi Provides Insights into the Origins of Lignocellulose Decay Capabilities.</title>
        <authorList>
            <person name="Nagy L.G."/>
            <person name="Riley R."/>
            <person name="Tritt A."/>
            <person name="Adam C."/>
            <person name="Daum C."/>
            <person name="Floudas D."/>
            <person name="Sun H."/>
            <person name="Yadav J.S."/>
            <person name="Pangilinan J."/>
            <person name="Larsson K.H."/>
            <person name="Matsuura K."/>
            <person name="Barry K."/>
            <person name="Labutti K."/>
            <person name="Kuo R."/>
            <person name="Ohm R.A."/>
            <person name="Bhattacharya S.S."/>
            <person name="Shirouzu T."/>
            <person name="Yoshinaga Y."/>
            <person name="Martin F.M."/>
            <person name="Grigoriev I.V."/>
            <person name="Hibbett D.S."/>
        </authorList>
    </citation>
    <scope>NUCLEOTIDE SEQUENCE [LARGE SCALE GENOMIC DNA]</scope>
    <source>
        <strain evidence="10 11">HHB12029</strain>
    </source>
</reference>
<keyword evidence="2" id="KW-0479">Metal-binding</keyword>
<dbReference type="GO" id="GO:0000978">
    <property type="term" value="F:RNA polymerase II cis-regulatory region sequence-specific DNA binding"/>
    <property type="evidence" value="ECO:0007669"/>
    <property type="project" value="TreeGrafter"/>
</dbReference>
<comment type="subcellular location">
    <subcellularLocation>
        <location evidence="1">Nucleus</location>
    </subcellularLocation>
</comment>
<organism evidence="10 11">
    <name type="scientific">Exidia glandulosa HHB12029</name>
    <dbReference type="NCBI Taxonomy" id="1314781"/>
    <lineage>
        <taxon>Eukaryota</taxon>
        <taxon>Fungi</taxon>
        <taxon>Dikarya</taxon>
        <taxon>Basidiomycota</taxon>
        <taxon>Agaricomycotina</taxon>
        <taxon>Agaricomycetes</taxon>
        <taxon>Auriculariales</taxon>
        <taxon>Exidiaceae</taxon>
        <taxon>Exidia</taxon>
    </lineage>
</organism>
<protein>
    <recommendedName>
        <fullName evidence="9">C2H2-type domain-containing protein</fullName>
    </recommendedName>
</protein>
<evidence type="ECO:0000256" key="7">
    <source>
        <dbReference type="ARBA" id="ARBA00023242"/>
    </source>
</evidence>
<dbReference type="GO" id="GO:0031519">
    <property type="term" value="C:PcG protein complex"/>
    <property type="evidence" value="ECO:0007669"/>
    <property type="project" value="TreeGrafter"/>
</dbReference>
<dbReference type="InParanoid" id="A0A165EZL0"/>
<dbReference type="PANTHER" id="PTHR14003:SF19">
    <property type="entry name" value="YY2 TRANSCRIPTION FACTOR"/>
    <property type="match status" value="1"/>
</dbReference>
<dbReference type="InterPro" id="IPR036236">
    <property type="entry name" value="Znf_C2H2_sf"/>
</dbReference>
<dbReference type="SMART" id="SM00355">
    <property type="entry name" value="ZnF_C2H2"/>
    <property type="match status" value="2"/>
</dbReference>
<name>A0A165EZL0_EXIGL</name>
<dbReference type="Pfam" id="PF00096">
    <property type="entry name" value="zf-C2H2"/>
    <property type="match status" value="2"/>
</dbReference>
<dbReference type="Proteomes" id="UP000077266">
    <property type="component" value="Unassembled WGS sequence"/>
</dbReference>
<evidence type="ECO:0000313" key="11">
    <source>
        <dbReference type="Proteomes" id="UP000077266"/>
    </source>
</evidence>
<feature type="non-terminal residue" evidence="10">
    <location>
        <position position="1"/>
    </location>
</feature>
<dbReference type="GO" id="GO:0000981">
    <property type="term" value="F:DNA-binding transcription factor activity, RNA polymerase II-specific"/>
    <property type="evidence" value="ECO:0007669"/>
    <property type="project" value="TreeGrafter"/>
</dbReference>
<proteinExistence type="predicted"/>
<evidence type="ECO:0000256" key="5">
    <source>
        <dbReference type="ARBA" id="ARBA00022833"/>
    </source>
</evidence>
<dbReference type="Gene3D" id="3.30.160.60">
    <property type="entry name" value="Classic Zinc Finger"/>
    <property type="match status" value="2"/>
</dbReference>
<keyword evidence="7" id="KW-0539">Nucleus</keyword>
<dbReference type="GO" id="GO:0000785">
    <property type="term" value="C:chromatin"/>
    <property type="evidence" value="ECO:0007669"/>
    <property type="project" value="TreeGrafter"/>
</dbReference>
<accession>A0A165EZL0</accession>
<dbReference type="FunFam" id="3.30.160.60:FF:001450">
    <property type="entry name" value="zinc finger protein 774"/>
    <property type="match status" value="1"/>
</dbReference>
<feature type="domain" description="C2H2-type" evidence="9">
    <location>
        <begin position="2"/>
        <end position="29"/>
    </location>
</feature>
<dbReference type="EMBL" id="KV426108">
    <property type="protein sequence ID" value="KZV88060.1"/>
    <property type="molecule type" value="Genomic_DNA"/>
</dbReference>
<dbReference type="InterPro" id="IPR013087">
    <property type="entry name" value="Znf_C2H2_type"/>
</dbReference>
<evidence type="ECO:0000256" key="6">
    <source>
        <dbReference type="ARBA" id="ARBA00023125"/>
    </source>
</evidence>
<sequence length="71" mass="8257">KYGCTFCPKRFNRPSSLKIHLNTHTGEKPYQCPVPGCGRHFSVMSNMRRHQRNSHNSDELCTWSFTLSSTR</sequence>
<keyword evidence="5" id="KW-0862">Zinc</keyword>
<dbReference type="PANTHER" id="PTHR14003">
    <property type="entry name" value="TRANSCRIPTIONAL REPRESSOR PROTEIN YY"/>
    <property type="match status" value="1"/>
</dbReference>
<evidence type="ECO:0000256" key="3">
    <source>
        <dbReference type="ARBA" id="ARBA00022737"/>
    </source>
</evidence>
<keyword evidence="3" id="KW-0677">Repeat</keyword>
<dbReference type="STRING" id="1314781.A0A165EZL0"/>
<evidence type="ECO:0000256" key="4">
    <source>
        <dbReference type="ARBA" id="ARBA00022771"/>
    </source>
</evidence>
<keyword evidence="11" id="KW-1185">Reference proteome</keyword>
<dbReference type="PROSITE" id="PS00028">
    <property type="entry name" value="ZINC_FINGER_C2H2_1"/>
    <property type="match status" value="2"/>
</dbReference>